<evidence type="ECO:0000256" key="1">
    <source>
        <dbReference type="ARBA" id="ARBA00006620"/>
    </source>
</evidence>
<proteinExistence type="inferred from homology"/>
<dbReference type="Proteomes" id="UP000179334">
    <property type="component" value="Unassembled WGS sequence"/>
</dbReference>
<evidence type="ECO:0000313" key="9">
    <source>
        <dbReference type="Proteomes" id="UP000179334"/>
    </source>
</evidence>
<dbReference type="SUPFAM" id="SSF54786">
    <property type="entry name" value="YcfA/nrd intein domain"/>
    <property type="match status" value="1"/>
</dbReference>
<protein>
    <recommendedName>
        <fullName evidence="10">Addiction module toxin, HicA family</fullName>
    </recommendedName>
</protein>
<keyword evidence="7" id="KW-0346">Stress response</keyword>
<organism evidence="8 9">
    <name type="scientific">Candidatus Muproteobacteria bacterium RBG_16_64_10</name>
    <dbReference type="NCBI Taxonomy" id="1817757"/>
    <lineage>
        <taxon>Bacteria</taxon>
        <taxon>Pseudomonadati</taxon>
        <taxon>Pseudomonadota</taxon>
        <taxon>Candidatus Muproteobacteria</taxon>
    </lineage>
</organism>
<evidence type="ECO:0000256" key="3">
    <source>
        <dbReference type="ARBA" id="ARBA00022722"/>
    </source>
</evidence>
<keyword evidence="3" id="KW-0540">Nuclease</keyword>
<evidence type="ECO:0000256" key="5">
    <source>
        <dbReference type="ARBA" id="ARBA00022801"/>
    </source>
</evidence>
<gene>
    <name evidence="8" type="ORF">A2V91_00990</name>
</gene>
<keyword evidence="6" id="KW-0694">RNA-binding</keyword>
<dbReference type="EMBL" id="MFSR01000021">
    <property type="protein sequence ID" value="OGI40614.1"/>
    <property type="molecule type" value="Genomic_DNA"/>
</dbReference>
<dbReference type="InterPro" id="IPR012933">
    <property type="entry name" value="HicA_mRNA_interferase"/>
</dbReference>
<dbReference type="Pfam" id="PF07927">
    <property type="entry name" value="HicA_toxin"/>
    <property type="match status" value="1"/>
</dbReference>
<evidence type="ECO:0000256" key="2">
    <source>
        <dbReference type="ARBA" id="ARBA00022649"/>
    </source>
</evidence>
<accession>A0A1F6T660</accession>
<reference evidence="8 9" key="1">
    <citation type="journal article" date="2016" name="Nat. Commun.">
        <title>Thousands of microbial genomes shed light on interconnected biogeochemical processes in an aquifer system.</title>
        <authorList>
            <person name="Anantharaman K."/>
            <person name="Brown C.T."/>
            <person name="Hug L.A."/>
            <person name="Sharon I."/>
            <person name="Castelle C.J."/>
            <person name="Probst A.J."/>
            <person name="Thomas B.C."/>
            <person name="Singh A."/>
            <person name="Wilkins M.J."/>
            <person name="Karaoz U."/>
            <person name="Brodie E.L."/>
            <person name="Williams K.H."/>
            <person name="Hubbard S.S."/>
            <person name="Banfield J.F."/>
        </authorList>
    </citation>
    <scope>NUCLEOTIDE SEQUENCE [LARGE SCALE GENOMIC DNA]</scope>
</reference>
<evidence type="ECO:0000256" key="7">
    <source>
        <dbReference type="ARBA" id="ARBA00023016"/>
    </source>
</evidence>
<dbReference type="Gene3D" id="3.30.920.30">
    <property type="entry name" value="Hypothetical protein"/>
    <property type="match status" value="1"/>
</dbReference>
<evidence type="ECO:0000313" key="8">
    <source>
        <dbReference type="EMBL" id="OGI40614.1"/>
    </source>
</evidence>
<evidence type="ECO:0000256" key="4">
    <source>
        <dbReference type="ARBA" id="ARBA00022759"/>
    </source>
</evidence>
<sequence>MRLPSLSSKDIIRALRKAGFDEAPQRGKGSHRAFVKKDSTGRVRLVIVPQGKDVPRGTLVAILEQAGLSKDDFLQLL</sequence>
<keyword evidence="4" id="KW-0255">Endonuclease</keyword>
<keyword evidence="2" id="KW-1277">Toxin-antitoxin system</keyword>
<dbReference type="GO" id="GO:0016787">
    <property type="term" value="F:hydrolase activity"/>
    <property type="evidence" value="ECO:0007669"/>
    <property type="project" value="UniProtKB-KW"/>
</dbReference>
<keyword evidence="5" id="KW-0378">Hydrolase</keyword>
<comment type="similarity">
    <text evidence="1">Belongs to the HicA mRNA interferase family.</text>
</comment>
<comment type="caution">
    <text evidence="8">The sequence shown here is derived from an EMBL/GenBank/DDBJ whole genome shotgun (WGS) entry which is preliminary data.</text>
</comment>
<evidence type="ECO:0000256" key="6">
    <source>
        <dbReference type="ARBA" id="ARBA00022884"/>
    </source>
</evidence>
<name>A0A1F6T660_9PROT</name>
<evidence type="ECO:0008006" key="10">
    <source>
        <dbReference type="Google" id="ProtNLM"/>
    </source>
</evidence>
<dbReference type="InterPro" id="IPR038570">
    <property type="entry name" value="HicA_sf"/>
</dbReference>
<dbReference type="GO" id="GO:0004519">
    <property type="term" value="F:endonuclease activity"/>
    <property type="evidence" value="ECO:0007669"/>
    <property type="project" value="UniProtKB-KW"/>
</dbReference>
<dbReference type="GO" id="GO:0003729">
    <property type="term" value="F:mRNA binding"/>
    <property type="evidence" value="ECO:0007669"/>
    <property type="project" value="InterPro"/>
</dbReference>
<dbReference type="AlphaFoldDB" id="A0A1F6T660"/>